<evidence type="ECO:0000313" key="2">
    <source>
        <dbReference type="Proteomes" id="UP001152798"/>
    </source>
</evidence>
<proteinExistence type="predicted"/>
<dbReference type="Proteomes" id="UP001152798">
    <property type="component" value="Chromosome 1"/>
</dbReference>
<name>A0A9P0H1X0_NEZVI</name>
<evidence type="ECO:0000313" key="1">
    <source>
        <dbReference type="EMBL" id="CAH1391951.1"/>
    </source>
</evidence>
<gene>
    <name evidence="1" type="ORF">NEZAVI_LOCUS2865</name>
</gene>
<sequence>MSSEFDTISQHKADYYNTGEMTHMVNTIDIIILNWIHRRSTF</sequence>
<dbReference type="AlphaFoldDB" id="A0A9P0H1X0"/>
<keyword evidence="2" id="KW-1185">Reference proteome</keyword>
<dbReference type="EMBL" id="OV725077">
    <property type="protein sequence ID" value="CAH1391951.1"/>
    <property type="molecule type" value="Genomic_DNA"/>
</dbReference>
<accession>A0A9P0H1X0</accession>
<organism evidence="1 2">
    <name type="scientific">Nezara viridula</name>
    <name type="common">Southern green stink bug</name>
    <name type="synonym">Cimex viridulus</name>
    <dbReference type="NCBI Taxonomy" id="85310"/>
    <lineage>
        <taxon>Eukaryota</taxon>
        <taxon>Metazoa</taxon>
        <taxon>Ecdysozoa</taxon>
        <taxon>Arthropoda</taxon>
        <taxon>Hexapoda</taxon>
        <taxon>Insecta</taxon>
        <taxon>Pterygota</taxon>
        <taxon>Neoptera</taxon>
        <taxon>Paraneoptera</taxon>
        <taxon>Hemiptera</taxon>
        <taxon>Heteroptera</taxon>
        <taxon>Panheteroptera</taxon>
        <taxon>Pentatomomorpha</taxon>
        <taxon>Pentatomoidea</taxon>
        <taxon>Pentatomidae</taxon>
        <taxon>Pentatominae</taxon>
        <taxon>Nezara</taxon>
    </lineage>
</organism>
<reference evidence="1" key="1">
    <citation type="submission" date="2022-01" db="EMBL/GenBank/DDBJ databases">
        <authorList>
            <person name="King R."/>
        </authorList>
    </citation>
    <scope>NUCLEOTIDE SEQUENCE</scope>
</reference>
<protein>
    <submittedName>
        <fullName evidence="1">Uncharacterized protein</fullName>
    </submittedName>
</protein>